<evidence type="ECO:0000313" key="3">
    <source>
        <dbReference type="Proteomes" id="UP000317243"/>
    </source>
</evidence>
<evidence type="ECO:0000259" key="1">
    <source>
        <dbReference type="Pfam" id="PF01261"/>
    </source>
</evidence>
<accession>A0A5C5WWW8</accession>
<dbReference type="InterPro" id="IPR013022">
    <property type="entry name" value="Xyl_isomerase-like_TIM-brl"/>
</dbReference>
<dbReference type="Gene3D" id="3.20.20.150">
    <property type="entry name" value="Divalent-metal-dependent TIM barrel enzymes"/>
    <property type="match status" value="1"/>
</dbReference>
<reference evidence="2 3" key="1">
    <citation type="submission" date="2019-02" db="EMBL/GenBank/DDBJ databases">
        <title>Deep-cultivation of Planctomycetes and their phenomic and genomic characterization uncovers novel biology.</title>
        <authorList>
            <person name="Wiegand S."/>
            <person name="Jogler M."/>
            <person name="Boedeker C."/>
            <person name="Pinto D."/>
            <person name="Vollmers J."/>
            <person name="Rivas-Marin E."/>
            <person name="Kohn T."/>
            <person name="Peeters S.H."/>
            <person name="Heuer A."/>
            <person name="Rast P."/>
            <person name="Oberbeckmann S."/>
            <person name="Bunk B."/>
            <person name="Jeske O."/>
            <person name="Meyerdierks A."/>
            <person name="Storesund J.E."/>
            <person name="Kallscheuer N."/>
            <person name="Luecker S."/>
            <person name="Lage O.M."/>
            <person name="Pohl T."/>
            <person name="Merkel B.J."/>
            <person name="Hornburger P."/>
            <person name="Mueller R.-W."/>
            <person name="Bruemmer F."/>
            <person name="Labrenz M."/>
            <person name="Spormann A.M."/>
            <person name="Op Den Camp H."/>
            <person name="Overmann J."/>
            <person name="Amann R."/>
            <person name="Jetten M.S.M."/>
            <person name="Mascher T."/>
            <person name="Medema M.H."/>
            <person name="Devos D.P."/>
            <person name="Kaster A.-K."/>
            <person name="Ovreas L."/>
            <person name="Rohde M."/>
            <person name="Galperin M.Y."/>
            <person name="Jogler C."/>
        </authorList>
    </citation>
    <scope>NUCLEOTIDE SEQUENCE [LARGE SCALE GENOMIC DNA]</scope>
    <source>
        <strain evidence="2 3">KOR42</strain>
    </source>
</reference>
<name>A0A5C5WWW8_9PLAN</name>
<feature type="domain" description="Xylose isomerase-like TIM barrel" evidence="1">
    <location>
        <begin position="75"/>
        <end position="222"/>
    </location>
</feature>
<dbReference type="RefSeq" id="WP_146510339.1">
    <property type="nucleotide sequence ID" value="NZ_SIHI01000004.1"/>
</dbReference>
<comment type="caution">
    <text evidence="2">The sequence shown here is derived from an EMBL/GenBank/DDBJ whole genome shotgun (WGS) entry which is preliminary data.</text>
</comment>
<dbReference type="EMBL" id="SIHI01000004">
    <property type="protein sequence ID" value="TWT55444.1"/>
    <property type="molecule type" value="Genomic_DNA"/>
</dbReference>
<protein>
    <recommendedName>
        <fullName evidence="1">Xylose isomerase-like TIM barrel domain-containing protein</fullName>
    </recommendedName>
</protein>
<dbReference type="InterPro" id="IPR050312">
    <property type="entry name" value="IolE/XylAMocC-like"/>
</dbReference>
<keyword evidence="3" id="KW-1185">Reference proteome</keyword>
<proteinExistence type="predicted"/>
<dbReference type="AlphaFoldDB" id="A0A5C5WWW8"/>
<organism evidence="2 3">
    <name type="scientific">Thalassoglobus neptunius</name>
    <dbReference type="NCBI Taxonomy" id="1938619"/>
    <lineage>
        <taxon>Bacteria</taxon>
        <taxon>Pseudomonadati</taxon>
        <taxon>Planctomycetota</taxon>
        <taxon>Planctomycetia</taxon>
        <taxon>Planctomycetales</taxon>
        <taxon>Planctomycetaceae</taxon>
        <taxon>Thalassoglobus</taxon>
    </lineage>
</organism>
<dbReference type="PANTHER" id="PTHR12110">
    <property type="entry name" value="HYDROXYPYRUVATE ISOMERASE"/>
    <property type="match status" value="1"/>
</dbReference>
<evidence type="ECO:0000313" key="2">
    <source>
        <dbReference type="EMBL" id="TWT55444.1"/>
    </source>
</evidence>
<dbReference type="PANTHER" id="PTHR12110:SF53">
    <property type="entry name" value="BLR5974 PROTEIN"/>
    <property type="match status" value="1"/>
</dbReference>
<dbReference type="Pfam" id="PF01261">
    <property type="entry name" value="AP_endonuc_2"/>
    <property type="match status" value="1"/>
</dbReference>
<dbReference type="InterPro" id="IPR036237">
    <property type="entry name" value="Xyl_isomerase-like_sf"/>
</dbReference>
<dbReference type="OrthoDB" id="253436at2"/>
<gene>
    <name evidence="2" type="ORF">KOR42_28300</name>
</gene>
<dbReference type="Proteomes" id="UP000317243">
    <property type="component" value="Unassembled WGS sequence"/>
</dbReference>
<sequence>MYVAASTRCFGDLDYWQSLTLISDHEFDKVEIYLDETGALAPSQITSDPNHFYHQMREKTRLAPIAFTLAHEIPIEQFEKLCSLSKLMQVTQVNVATSPVGTPFNSEIDRLKAMARAAATEGIRVGIRTEAGTLSADAHTAVELCQAVSGLGIAFDPSYFVDPEKIDQIVDLVAKYTMHVFLRDSTREQLQVQVGLGEVDYGRIISQLEKHRYSRALSVELLPNLMDQEQRTLELRKLRMLIDSLL</sequence>
<dbReference type="SUPFAM" id="SSF51658">
    <property type="entry name" value="Xylose isomerase-like"/>
    <property type="match status" value="1"/>
</dbReference>